<dbReference type="eggNOG" id="COG3793">
    <property type="taxonomic scope" value="Bacteria"/>
</dbReference>
<organism evidence="3 4">
    <name type="scientific">Alcanivorax nanhaiticus</name>
    <dbReference type="NCBI Taxonomy" id="1177154"/>
    <lineage>
        <taxon>Bacteria</taxon>
        <taxon>Pseudomonadati</taxon>
        <taxon>Pseudomonadota</taxon>
        <taxon>Gammaproteobacteria</taxon>
        <taxon>Oceanospirillales</taxon>
        <taxon>Alcanivoracaceae</taxon>
        <taxon>Alcanivorax</taxon>
    </lineage>
</organism>
<protein>
    <recommendedName>
        <fullName evidence="5">Co-chaperone DjlA N-terminal domain-containing protein</fullName>
    </recommendedName>
</protein>
<dbReference type="Pfam" id="PF17032">
    <property type="entry name" value="Zn_ribbon_15"/>
    <property type="match status" value="1"/>
</dbReference>
<dbReference type="InterPro" id="IPR007791">
    <property type="entry name" value="DjlA_N"/>
</dbReference>
<sequence>MIIFGTRGVTTTPQKGEFHCPTCETTRNYGLKRVRRFFTLYFIPLIPLDKLGEYVECISCKDAYKPSVLDHDPAANRERFEAEYQTTIKKVMMHMLLADGVVEDSEIEMAQQVFQKVSGREIAQSALREEIYLIRESQEPLAESLSAVRGYLNEEGKEMVIKAALYVALADGEFQEEEQRMLAEIGAGLGMTHAHVQGVISSAA</sequence>
<dbReference type="STRING" id="1177154.Y5S_03011"/>
<dbReference type="InterPro" id="IPR031493">
    <property type="entry name" value="Zinc_ribbon_15"/>
</dbReference>
<dbReference type="Proteomes" id="UP000029444">
    <property type="component" value="Unassembled WGS sequence"/>
</dbReference>
<dbReference type="InterPro" id="IPR029024">
    <property type="entry name" value="TerB-like"/>
</dbReference>
<feature type="domain" description="Zinc-ribbon 15" evidence="2">
    <location>
        <begin position="19"/>
        <end position="67"/>
    </location>
</feature>
<gene>
    <name evidence="3" type="ORF">Y5S_03011</name>
</gene>
<dbReference type="AlphaFoldDB" id="A0A095SHI0"/>
<evidence type="ECO:0000313" key="3">
    <source>
        <dbReference type="EMBL" id="KGD63804.1"/>
    </source>
</evidence>
<dbReference type="CDD" id="cd07177">
    <property type="entry name" value="terB_like"/>
    <property type="match status" value="1"/>
</dbReference>
<name>A0A095SHI0_9GAMM</name>
<dbReference type="SUPFAM" id="SSF158682">
    <property type="entry name" value="TerB-like"/>
    <property type="match status" value="1"/>
</dbReference>
<proteinExistence type="predicted"/>
<reference evidence="3 4" key="1">
    <citation type="submission" date="2012-09" db="EMBL/GenBank/DDBJ databases">
        <title>Genome Sequence of alkane-degrading Bacterium Alcanivorax sp. 19-m-6.</title>
        <authorList>
            <person name="Lai Q."/>
            <person name="Shao Z."/>
        </authorList>
    </citation>
    <scope>NUCLEOTIDE SEQUENCE [LARGE SCALE GENOMIC DNA]</scope>
    <source>
        <strain evidence="3 4">19-m-6</strain>
    </source>
</reference>
<comment type="caution">
    <text evidence="3">The sequence shown here is derived from an EMBL/GenBank/DDBJ whole genome shotgun (WGS) entry which is preliminary data.</text>
</comment>
<evidence type="ECO:0000259" key="2">
    <source>
        <dbReference type="Pfam" id="PF17032"/>
    </source>
</evidence>
<evidence type="ECO:0000259" key="1">
    <source>
        <dbReference type="Pfam" id="PF05099"/>
    </source>
</evidence>
<dbReference type="PATRIC" id="fig|1177154.3.peg.3052"/>
<dbReference type="EMBL" id="ARXV01000014">
    <property type="protein sequence ID" value="KGD63804.1"/>
    <property type="molecule type" value="Genomic_DNA"/>
</dbReference>
<evidence type="ECO:0000313" key="4">
    <source>
        <dbReference type="Proteomes" id="UP000029444"/>
    </source>
</evidence>
<dbReference type="Pfam" id="PF05099">
    <property type="entry name" value="TerB"/>
    <property type="match status" value="1"/>
</dbReference>
<keyword evidence="4" id="KW-1185">Reference proteome</keyword>
<accession>A0A095SHI0</accession>
<dbReference type="Gene3D" id="1.10.3680.10">
    <property type="entry name" value="TerB-like"/>
    <property type="match status" value="1"/>
</dbReference>
<evidence type="ECO:0008006" key="5">
    <source>
        <dbReference type="Google" id="ProtNLM"/>
    </source>
</evidence>
<feature type="domain" description="Co-chaperone DjlA N-terminal" evidence="1">
    <location>
        <begin position="91"/>
        <end position="196"/>
    </location>
</feature>